<sequence>MASDAEVLPQVGYDLTVKVVRIAFECAFYDKLSDFTIDKYSKPHSRKLRRSKAAWFLLLVTLVMFGASTVFLAMDLIDIIKRLQIILVNNPDQTLQAKKDLADKVLQQWVWTGEMLFIFMLILGDSVVIWRTWALFLSAEKWVILPVLTWIGSVVAAFFELGCDVKVGWAVESTDPSAGSIGLELCAKADTASFSLSYVTNIICTSLILYRAWMFRKSMAEYLGSARRRTQVEKIMTLLVESGAIYLALYTFQAVPIYGGHFSAGSFIAVDAVNAIIQQAMVCHCVRTLSEVNFGEADLFLHRACTQLQLLCLLSCRSHFTIRVK</sequence>
<feature type="transmembrane region" description="Helical" evidence="1">
    <location>
        <begin position="195"/>
        <end position="214"/>
    </location>
</feature>
<keyword evidence="3" id="KW-1185">Reference proteome</keyword>
<dbReference type="Proteomes" id="UP001213000">
    <property type="component" value="Unassembled WGS sequence"/>
</dbReference>
<evidence type="ECO:0000313" key="3">
    <source>
        <dbReference type="Proteomes" id="UP001213000"/>
    </source>
</evidence>
<dbReference type="EMBL" id="JANIEX010001491">
    <property type="protein sequence ID" value="KAJ3557345.1"/>
    <property type="molecule type" value="Genomic_DNA"/>
</dbReference>
<evidence type="ECO:0000313" key="2">
    <source>
        <dbReference type="EMBL" id="KAJ3557345.1"/>
    </source>
</evidence>
<protein>
    <submittedName>
        <fullName evidence="2">Uncharacterized protein</fullName>
    </submittedName>
</protein>
<keyword evidence="1" id="KW-1133">Transmembrane helix</keyword>
<feature type="transmembrane region" description="Helical" evidence="1">
    <location>
        <begin position="109"/>
        <end position="130"/>
    </location>
</feature>
<name>A0AAD5VJH1_9AGAR</name>
<keyword evidence="1" id="KW-0472">Membrane</keyword>
<keyword evidence="1" id="KW-0812">Transmembrane</keyword>
<proteinExistence type="predicted"/>
<organism evidence="2 3">
    <name type="scientific">Leucocoprinus birnbaumii</name>
    <dbReference type="NCBI Taxonomy" id="56174"/>
    <lineage>
        <taxon>Eukaryota</taxon>
        <taxon>Fungi</taxon>
        <taxon>Dikarya</taxon>
        <taxon>Basidiomycota</taxon>
        <taxon>Agaricomycotina</taxon>
        <taxon>Agaricomycetes</taxon>
        <taxon>Agaricomycetidae</taxon>
        <taxon>Agaricales</taxon>
        <taxon>Agaricineae</taxon>
        <taxon>Agaricaceae</taxon>
        <taxon>Leucocoprinus</taxon>
    </lineage>
</organism>
<evidence type="ECO:0000256" key="1">
    <source>
        <dbReference type="SAM" id="Phobius"/>
    </source>
</evidence>
<comment type="caution">
    <text evidence="2">The sequence shown here is derived from an EMBL/GenBank/DDBJ whole genome shotgun (WGS) entry which is preliminary data.</text>
</comment>
<dbReference type="AlphaFoldDB" id="A0AAD5VJH1"/>
<feature type="transmembrane region" description="Helical" evidence="1">
    <location>
        <begin position="53"/>
        <end position="74"/>
    </location>
</feature>
<gene>
    <name evidence="2" type="ORF">NP233_g11765</name>
</gene>
<accession>A0AAD5VJH1</accession>
<reference evidence="2" key="1">
    <citation type="submission" date="2022-07" db="EMBL/GenBank/DDBJ databases">
        <title>Genome Sequence of Leucocoprinus birnbaumii.</title>
        <authorList>
            <person name="Buettner E."/>
        </authorList>
    </citation>
    <scope>NUCLEOTIDE SEQUENCE</scope>
    <source>
        <strain evidence="2">VT141</strain>
    </source>
</reference>
<feature type="transmembrane region" description="Helical" evidence="1">
    <location>
        <begin position="235"/>
        <end position="252"/>
    </location>
</feature>
<feature type="transmembrane region" description="Helical" evidence="1">
    <location>
        <begin position="142"/>
        <end position="159"/>
    </location>
</feature>